<keyword evidence="6" id="KW-1185">Reference proteome</keyword>
<dbReference type="PANTHER" id="PTHR30344:SF1">
    <property type="entry name" value="6-PHOSPHOGLUCONOLACTONASE"/>
    <property type="match status" value="1"/>
</dbReference>
<evidence type="ECO:0000313" key="5">
    <source>
        <dbReference type="EMBL" id="KPM48901.1"/>
    </source>
</evidence>
<name>A0A0P7BNW1_9BACT</name>
<dbReference type="FunFam" id="2.130.10.10:FF:000306">
    <property type="entry name" value="3-carboxymuconate cyclase"/>
    <property type="match status" value="1"/>
</dbReference>
<evidence type="ECO:0000256" key="4">
    <source>
        <dbReference type="SAM" id="SignalP"/>
    </source>
</evidence>
<dbReference type="InterPro" id="IPR015943">
    <property type="entry name" value="WD40/YVTN_repeat-like_dom_sf"/>
</dbReference>
<feature type="chain" id="PRO_5006136039" evidence="4">
    <location>
        <begin position="24"/>
        <end position="375"/>
    </location>
</feature>
<dbReference type="PANTHER" id="PTHR30344">
    <property type="entry name" value="6-PHOSPHOGLUCONOLACTONASE-RELATED"/>
    <property type="match status" value="1"/>
</dbReference>
<dbReference type="InterPro" id="IPR011048">
    <property type="entry name" value="Haem_d1_sf"/>
</dbReference>
<reference evidence="5 6" key="1">
    <citation type="submission" date="2015-07" db="EMBL/GenBank/DDBJ databases">
        <title>The draft genome sequence of Leadbetterella sp. JN14-9.</title>
        <authorList>
            <person name="Liu Y."/>
            <person name="Du J."/>
            <person name="Shao Z."/>
        </authorList>
    </citation>
    <scope>NUCLEOTIDE SEQUENCE [LARGE SCALE GENOMIC DNA]</scope>
    <source>
        <strain evidence="5 6">JN14-9</strain>
    </source>
</reference>
<accession>A0A0P7BNW1</accession>
<keyword evidence="2" id="KW-0313">Glucose metabolism</keyword>
<dbReference type="RefSeq" id="WP_055147503.1">
    <property type="nucleotide sequence ID" value="NZ_JXSZ01000006.1"/>
</dbReference>
<evidence type="ECO:0000256" key="3">
    <source>
        <dbReference type="SAM" id="MobiDB-lite"/>
    </source>
</evidence>
<dbReference type="OrthoDB" id="9790815at2"/>
<organism evidence="5 6">
    <name type="scientific">Jiulongibacter sediminis</name>
    <dbReference type="NCBI Taxonomy" id="1605367"/>
    <lineage>
        <taxon>Bacteria</taxon>
        <taxon>Pseudomonadati</taxon>
        <taxon>Bacteroidota</taxon>
        <taxon>Cytophagia</taxon>
        <taxon>Cytophagales</taxon>
        <taxon>Leadbetterellaceae</taxon>
        <taxon>Jiulongibacter</taxon>
    </lineage>
</organism>
<proteinExistence type="inferred from homology"/>
<dbReference type="GO" id="GO:0005829">
    <property type="term" value="C:cytosol"/>
    <property type="evidence" value="ECO:0007669"/>
    <property type="project" value="TreeGrafter"/>
</dbReference>
<comment type="caution">
    <text evidence="5">The sequence shown here is derived from an EMBL/GenBank/DDBJ whole genome shotgun (WGS) entry which is preliminary data.</text>
</comment>
<dbReference type="InterPro" id="IPR019405">
    <property type="entry name" value="Lactonase_7-beta_prop"/>
</dbReference>
<feature type="signal peptide" evidence="4">
    <location>
        <begin position="1"/>
        <end position="23"/>
    </location>
</feature>
<protein>
    <submittedName>
        <fullName evidence="5">3-carboxymuconate cyclase</fullName>
    </submittedName>
</protein>
<comment type="similarity">
    <text evidence="1">Belongs to the cycloisomerase 2 family.</text>
</comment>
<dbReference type="EMBL" id="LGTQ01000006">
    <property type="protein sequence ID" value="KPM48901.1"/>
    <property type="molecule type" value="Genomic_DNA"/>
</dbReference>
<dbReference type="AlphaFoldDB" id="A0A0P7BNW1"/>
<sequence>MIKKLSLLLAVAALASCSNPTEKETETEEVENLQLYIGTYTSKGSQGIYKTEFNPEKGELMEAKPAAESDDPSFLALSPDGGHLYAVSEVNGGSIRSFSRGDSSLTFINESSSGGIHPCHVAIDKTGKWIFAGNYTSGSLAVLPILENGGVGEPVQVIQHQGSGPNKERQKSPHVHSVNVSPDNKAIFVPDLGMDKVMVYAFDETTGQLTPGDHMEVTPGSGPRHFTFHPNGKFAYVVQELTGSVTQFNYANGGLEKVEEFSTLPEGFEGDNSSADIHISPDGRFLYASNRFIDNIAVFAIDQESGSLSAVSHHSVLGQVPRNFAISPDGQFLLVANQESDNIIVFKRDKETGKLSPTGGEIKVSMPVCLIFTDK</sequence>
<dbReference type="Pfam" id="PF10282">
    <property type="entry name" value="Lactonase"/>
    <property type="match status" value="1"/>
</dbReference>
<dbReference type="STRING" id="1605367.AFM12_10120"/>
<evidence type="ECO:0000256" key="1">
    <source>
        <dbReference type="ARBA" id="ARBA00005564"/>
    </source>
</evidence>
<dbReference type="PROSITE" id="PS51257">
    <property type="entry name" value="PROKAR_LIPOPROTEIN"/>
    <property type="match status" value="1"/>
</dbReference>
<gene>
    <name evidence="5" type="ORF">AFM12_10120</name>
</gene>
<dbReference type="InterPro" id="IPR050282">
    <property type="entry name" value="Cycloisomerase_2"/>
</dbReference>
<dbReference type="GO" id="GO:0017057">
    <property type="term" value="F:6-phosphogluconolactonase activity"/>
    <property type="evidence" value="ECO:0007669"/>
    <property type="project" value="TreeGrafter"/>
</dbReference>
<dbReference type="GO" id="GO:0006006">
    <property type="term" value="P:glucose metabolic process"/>
    <property type="evidence" value="ECO:0007669"/>
    <property type="project" value="UniProtKB-KW"/>
</dbReference>
<evidence type="ECO:0000256" key="2">
    <source>
        <dbReference type="ARBA" id="ARBA00022526"/>
    </source>
</evidence>
<keyword evidence="4" id="KW-0732">Signal</keyword>
<dbReference type="Gene3D" id="2.130.10.10">
    <property type="entry name" value="YVTN repeat-like/Quinoprotein amine dehydrogenase"/>
    <property type="match status" value="1"/>
</dbReference>
<keyword evidence="2" id="KW-0119">Carbohydrate metabolism</keyword>
<dbReference type="SUPFAM" id="SSF51004">
    <property type="entry name" value="C-terminal (heme d1) domain of cytochrome cd1-nitrite reductase"/>
    <property type="match status" value="1"/>
</dbReference>
<evidence type="ECO:0000313" key="6">
    <source>
        <dbReference type="Proteomes" id="UP000050454"/>
    </source>
</evidence>
<dbReference type="Proteomes" id="UP000050454">
    <property type="component" value="Unassembled WGS sequence"/>
</dbReference>
<feature type="region of interest" description="Disordered" evidence="3">
    <location>
        <begin position="160"/>
        <end position="179"/>
    </location>
</feature>